<dbReference type="InterPro" id="IPR036878">
    <property type="entry name" value="Glu_permease_IIB"/>
</dbReference>
<dbReference type="InterPro" id="IPR011297">
    <property type="entry name" value="PTS_IIABC_b_glu"/>
</dbReference>
<keyword evidence="5" id="KW-0808">Transferase</keyword>
<evidence type="ECO:0000256" key="8">
    <source>
        <dbReference type="ARBA" id="ARBA00022777"/>
    </source>
</evidence>
<dbReference type="PROSITE" id="PS51103">
    <property type="entry name" value="PTS_EIIC_TYPE_1"/>
    <property type="match status" value="1"/>
</dbReference>
<dbReference type="GeneID" id="97133624"/>
<dbReference type="Pfam" id="PF00367">
    <property type="entry name" value="PTS_EIIB"/>
    <property type="match status" value="1"/>
</dbReference>
<feature type="transmembrane region" description="Helical" evidence="12">
    <location>
        <begin position="282"/>
        <end position="305"/>
    </location>
</feature>
<feature type="transmembrane region" description="Helical" evidence="12">
    <location>
        <begin position="104"/>
        <end position="134"/>
    </location>
</feature>
<dbReference type="PROSITE" id="PS51098">
    <property type="entry name" value="PTS_EIIB_TYPE_1"/>
    <property type="match status" value="1"/>
</dbReference>
<keyword evidence="17" id="KW-1185">Reference proteome</keyword>
<dbReference type="SUPFAM" id="SSF51261">
    <property type="entry name" value="Duplicated hybrid motif"/>
    <property type="match status" value="1"/>
</dbReference>
<evidence type="ECO:0000256" key="2">
    <source>
        <dbReference type="ARBA" id="ARBA00022448"/>
    </source>
</evidence>
<feature type="transmembrane region" description="Helical" evidence="12">
    <location>
        <begin position="378"/>
        <end position="397"/>
    </location>
</feature>
<evidence type="ECO:0000313" key="17">
    <source>
        <dbReference type="Proteomes" id="UP000577724"/>
    </source>
</evidence>
<dbReference type="Gene3D" id="2.70.70.10">
    <property type="entry name" value="Glucose Permease (Domain IIA)"/>
    <property type="match status" value="1"/>
</dbReference>
<evidence type="ECO:0000259" key="15">
    <source>
        <dbReference type="PROSITE" id="PS51103"/>
    </source>
</evidence>
<name>A0ABX2MSA8_9BACL</name>
<keyword evidence="2" id="KW-0813">Transport</keyword>
<sequence length="619" mass="66826">MNQLELGKEIIKNIGGEENIKDFYHCATRLRFILVDTNKADKKKIENLEGVISVVISGGQFQVIIGNKVKDVYTVITQNILNNFGQSEEKVADNRSPVSKLIDLISGIFSPAFGLLAGTGLLKGILLLATLAGLSQESGAYIILNAASDSLFYFLPIVLAISAARKFKTDQFLSVVIAGALVYPTIVSAFNEGKNLDFFGIPVVLAQYSSSVIPIILAVWILSKVEPVVKKFLHETIQTFITPMICLVIMVPLTLIVVGPISTLVGDILAQGYLWIYELSPIVSGIIIGALWQVFVIFGLHWAFIPIMINNLSNMGYDTLMAMCTPAVVAQAGAALGVFLRSKDKKFRSLSFSAFVSGLFGVTEPAIYGVTLKLKKPFIMGVISGAVGGAIIGLAGSRSTIFGTLSFITFPAYFGKGFAAFAFSYFLSLILACVLTYFFGGVKKYDQDNQVHNSNAESELKLEPVNVGIEKVMAPSMGDLIRLEDISDESFASGALGKGFGVKSDDGLVVSPVEGEISTIVKSQHALVITSTGGSEILIHVGINTVSLKGQGFNVMVKEGQKVHVGDSLISFDKDFITEKGLDPTVILIITNSYDYQNITVKHDRKKVNPTDEIILLDK</sequence>
<feature type="domain" description="PTS EIIC type-1" evidence="15">
    <location>
        <begin position="103"/>
        <end position="455"/>
    </location>
</feature>
<dbReference type="InterPro" id="IPR018113">
    <property type="entry name" value="PTrfase_EIIB_Cys"/>
</dbReference>
<dbReference type="PROSITE" id="PS51093">
    <property type="entry name" value="PTS_EIIA_TYPE_1"/>
    <property type="match status" value="1"/>
</dbReference>
<keyword evidence="7 12" id="KW-0812">Transmembrane</keyword>
<dbReference type="EMBL" id="JABMCC010000117">
    <property type="protein sequence ID" value="NUU56956.1"/>
    <property type="molecule type" value="Genomic_DNA"/>
</dbReference>
<dbReference type="InterPro" id="IPR011055">
    <property type="entry name" value="Dup_hybrid_motif"/>
</dbReference>
<dbReference type="PANTHER" id="PTHR30175">
    <property type="entry name" value="PHOSPHOTRANSFERASE SYSTEM TRANSPORT PROTEIN"/>
    <property type="match status" value="1"/>
</dbReference>
<evidence type="ECO:0000256" key="5">
    <source>
        <dbReference type="ARBA" id="ARBA00022679"/>
    </source>
</evidence>
<dbReference type="InterPro" id="IPR050558">
    <property type="entry name" value="PTS_Sugar-Specific_Components"/>
</dbReference>
<feature type="transmembrane region" description="Helical" evidence="12">
    <location>
        <begin position="417"/>
        <end position="439"/>
    </location>
</feature>
<dbReference type="InterPro" id="IPR001996">
    <property type="entry name" value="PTS_IIB_1"/>
</dbReference>
<evidence type="ECO:0000256" key="7">
    <source>
        <dbReference type="ARBA" id="ARBA00022692"/>
    </source>
</evidence>
<protein>
    <submittedName>
        <fullName evidence="16">PTS transporter subunit EIIC</fullName>
    </submittedName>
</protein>
<dbReference type="NCBIfam" id="TIGR01995">
    <property type="entry name" value="PTS-II-ABC-beta"/>
    <property type="match status" value="1"/>
</dbReference>
<feature type="transmembrane region" description="Helical" evidence="12">
    <location>
        <begin position="196"/>
        <end position="220"/>
    </location>
</feature>
<evidence type="ECO:0000256" key="4">
    <source>
        <dbReference type="ARBA" id="ARBA00022597"/>
    </source>
</evidence>
<comment type="caution">
    <text evidence="16">The sequence shown here is derived from an EMBL/GenBank/DDBJ whole genome shotgun (WGS) entry which is preliminary data.</text>
</comment>
<feature type="transmembrane region" description="Helical" evidence="12">
    <location>
        <begin position="240"/>
        <end position="262"/>
    </location>
</feature>
<dbReference type="CDD" id="cd00212">
    <property type="entry name" value="PTS_IIB_glc"/>
    <property type="match status" value="1"/>
</dbReference>
<feature type="transmembrane region" description="Helical" evidence="12">
    <location>
        <begin position="317"/>
        <end position="340"/>
    </location>
</feature>
<evidence type="ECO:0000259" key="14">
    <source>
        <dbReference type="PROSITE" id="PS51098"/>
    </source>
</evidence>
<keyword evidence="9 12" id="KW-1133">Transmembrane helix</keyword>
<dbReference type="InterPro" id="IPR001127">
    <property type="entry name" value="PTS_EIIA_1_perm"/>
</dbReference>
<evidence type="ECO:0000256" key="1">
    <source>
        <dbReference type="ARBA" id="ARBA00004651"/>
    </source>
</evidence>
<keyword evidence="6" id="KW-0598">Phosphotransferase system</keyword>
<accession>A0ABX2MSA8</accession>
<dbReference type="Pfam" id="PF00358">
    <property type="entry name" value="PTS_EIIA_1"/>
    <property type="match status" value="1"/>
</dbReference>
<feature type="transmembrane region" description="Helical" evidence="12">
    <location>
        <begin position="172"/>
        <end position="190"/>
    </location>
</feature>
<evidence type="ECO:0000256" key="3">
    <source>
        <dbReference type="ARBA" id="ARBA00022475"/>
    </source>
</evidence>
<dbReference type="Gene3D" id="3.30.1360.60">
    <property type="entry name" value="Glucose permease domain IIB"/>
    <property type="match status" value="1"/>
</dbReference>
<keyword evidence="4" id="KW-0762">Sugar transport</keyword>
<feature type="active site" description="Phosphocysteine intermediate; for EIIB activity" evidence="11">
    <location>
        <position position="26"/>
    </location>
</feature>
<dbReference type="Proteomes" id="UP000577724">
    <property type="component" value="Unassembled WGS sequence"/>
</dbReference>
<dbReference type="Pfam" id="PF02378">
    <property type="entry name" value="PTS_EIIC"/>
    <property type="match status" value="1"/>
</dbReference>
<evidence type="ECO:0000259" key="13">
    <source>
        <dbReference type="PROSITE" id="PS51093"/>
    </source>
</evidence>
<evidence type="ECO:0000256" key="12">
    <source>
        <dbReference type="SAM" id="Phobius"/>
    </source>
</evidence>
<dbReference type="SUPFAM" id="SSF55604">
    <property type="entry name" value="Glucose permease domain IIB"/>
    <property type="match status" value="1"/>
</dbReference>
<reference evidence="16 17" key="1">
    <citation type="submission" date="2020-05" db="EMBL/GenBank/DDBJ databases">
        <title>Genome Sequencing of Type Strains.</title>
        <authorList>
            <person name="Lemaire J.F."/>
            <person name="Inderbitzin P."/>
            <person name="Gregorio O.A."/>
            <person name="Collins S.B."/>
            <person name="Wespe N."/>
            <person name="Knight-Connoni V."/>
        </authorList>
    </citation>
    <scope>NUCLEOTIDE SEQUENCE [LARGE SCALE GENOMIC DNA]</scope>
    <source>
        <strain evidence="16 17">DSM 19942</strain>
    </source>
</reference>
<feature type="transmembrane region" description="Helical" evidence="12">
    <location>
        <begin position="352"/>
        <end position="371"/>
    </location>
</feature>
<dbReference type="NCBIfam" id="TIGR00830">
    <property type="entry name" value="PTBA"/>
    <property type="match status" value="1"/>
</dbReference>
<comment type="subcellular location">
    <subcellularLocation>
        <location evidence="1">Cell membrane</location>
        <topology evidence="1">Multi-pass membrane protein</topology>
    </subcellularLocation>
</comment>
<dbReference type="PROSITE" id="PS00371">
    <property type="entry name" value="PTS_EIIA_TYPE_1_HIS"/>
    <property type="match status" value="1"/>
</dbReference>
<evidence type="ECO:0000256" key="6">
    <source>
        <dbReference type="ARBA" id="ARBA00022683"/>
    </source>
</evidence>
<dbReference type="RefSeq" id="WP_175383001.1">
    <property type="nucleotide sequence ID" value="NZ_CBCRYD010000020.1"/>
</dbReference>
<keyword evidence="3" id="KW-1003">Cell membrane</keyword>
<dbReference type="PROSITE" id="PS01035">
    <property type="entry name" value="PTS_EIIB_TYPE_1_CYS"/>
    <property type="match status" value="1"/>
</dbReference>
<proteinExistence type="predicted"/>
<dbReference type="InterPro" id="IPR003352">
    <property type="entry name" value="PTS_EIIC"/>
</dbReference>
<gene>
    <name evidence="16" type="ORF">HP548_23020</name>
</gene>
<dbReference type="PANTHER" id="PTHR30175:SF1">
    <property type="entry name" value="PTS SYSTEM ARBUTIN-, CELLOBIOSE-, AND SALICIN-SPECIFIC EIIBC COMPONENT-RELATED"/>
    <property type="match status" value="1"/>
</dbReference>
<feature type="domain" description="PTS EIIB type-1" evidence="14">
    <location>
        <begin position="4"/>
        <end position="86"/>
    </location>
</feature>
<keyword evidence="8" id="KW-0418">Kinase</keyword>
<evidence type="ECO:0000256" key="10">
    <source>
        <dbReference type="ARBA" id="ARBA00023136"/>
    </source>
</evidence>
<dbReference type="InterPro" id="IPR013013">
    <property type="entry name" value="PTS_EIIC_1"/>
</dbReference>
<evidence type="ECO:0000256" key="11">
    <source>
        <dbReference type="PROSITE-ProRule" id="PRU00421"/>
    </source>
</evidence>
<evidence type="ECO:0000256" key="9">
    <source>
        <dbReference type="ARBA" id="ARBA00022989"/>
    </source>
</evidence>
<feature type="domain" description="PTS EIIA type-1" evidence="13">
    <location>
        <begin position="488"/>
        <end position="592"/>
    </location>
</feature>
<organism evidence="16 17">
    <name type="scientific">Paenibacillus taichungensis</name>
    <dbReference type="NCBI Taxonomy" id="484184"/>
    <lineage>
        <taxon>Bacteria</taxon>
        <taxon>Bacillati</taxon>
        <taxon>Bacillota</taxon>
        <taxon>Bacilli</taxon>
        <taxon>Bacillales</taxon>
        <taxon>Paenibacillaceae</taxon>
        <taxon>Paenibacillus</taxon>
    </lineage>
</organism>
<keyword evidence="10 12" id="KW-0472">Membrane</keyword>
<evidence type="ECO:0000313" key="16">
    <source>
        <dbReference type="EMBL" id="NUU56956.1"/>
    </source>
</evidence>
<feature type="transmembrane region" description="Helical" evidence="12">
    <location>
        <begin position="140"/>
        <end position="160"/>
    </location>
</feature>